<keyword evidence="2" id="KW-1185">Reference proteome</keyword>
<sequence length="212" mass="23708">MQRFLVVAFLVQLLLLVTLGGAIGAGPGAFVDKETGILVKTATPEDTAVSFYALLEKGRWQPAYRLMTKMSREMISEADMEASVKQVKIAKSRLIKVFPAVHKGEFATVGHVRVIQLENQPNEMAIVGIAVLRQNPETRAWEIVRVPNEIENVYGDILDLILKTDEEMSKEDFAGENLTQEQLTQIKDQIKAMKEMHLAQKKAFEQGTVPNQ</sequence>
<comment type="caution">
    <text evidence="1">The sequence shown here is derived from an EMBL/GenBank/DDBJ whole genome shotgun (WGS) entry which is preliminary data.</text>
</comment>
<dbReference type="Proteomes" id="UP000187485">
    <property type="component" value="Unassembled WGS sequence"/>
</dbReference>
<name>A0A1L8CYN9_9THEO</name>
<gene>
    <name evidence="1" type="ORF">cpu_25010</name>
</gene>
<dbReference type="EMBL" id="BDJK01000066">
    <property type="protein sequence ID" value="GAV23991.1"/>
    <property type="molecule type" value="Genomic_DNA"/>
</dbReference>
<organism evidence="1 2">
    <name type="scientific">Carboxydothermus pertinax</name>
    <dbReference type="NCBI Taxonomy" id="870242"/>
    <lineage>
        <taxon>Bacteria</taxon>
        <taxon>Bacillati</taxon>
        <taxon>Bacillota</taxon>
        <taxon>Clostridia</taxon>
        <taxon>Thermoanaerobacterales</taxon>
        <taxon>Thermoanaerobacteraceae</taxon>
        <taxon>Carboxydothermus</taxon>
    </lineage>
</organism>
<reference evidence="2" key="1">
    <citation type="submission" date="2016-12" db="EMBL/GenBank/DDBJ databases">
        <title>Draft Genome Sequences od Carboxydothermus pertinax and islandicus, Hydrogenogenic Carboxydotrophic Bacteria.</title>
        <authorList>
            <person name="Fukuyama Y."/>
            <person name="Ohmae K."/>
            <person name="Yoneda Y."/>
            <person name="Yoshida T."/>
            <person name="Sako Y."/>
        </authorList>
    </citation>
    <scope>NUCLEOTIDE SEQUENCE [LARGE SCALE GENOMIC DNA]</scope>
    <source>
        <strain evidence="2">Ug1</strain>
    </source>
</reference>
<dbReference type="AlphaFoldDB" id="A0A1L8CYN9"/>
<dbReference type="OrthoDB" id="1723836at2"/>
<accession>A0A1L8CYN9</accession>
<proteinExistence type="predicted"/>
<protein>
    <submittedName>
        <fullName evidence="1">Uncharacterized protein</fullName>
    </submittedName>
</protein>
<evidence type="ECO:0000313" key="2">
    <source>
        <dbReference type="Proteomes" id="UP000187485"/>
    </source>
</evidence>
<dbReference type="RefSeq" id="WP_075860388.1">
    <property type="nucleotide sequence ID" value="NZ_BDJK01000066.1"/>
</dbReference>
<evidence type="ECO:0000313" key="1">
    <source>
        <dbReference type="EMBL" id="GAV23991.1"/>
    </source>
</evidence>